<keyword evidence="3 6" id="KW-0067">ATP-binding</keyword>
<dbReference type="CDD" id="cd03255">
    <property type="entry name" value="ABC_MJ0796_LolCDE_FtsE"/>
    <property type="match status" value="1"/>
</dbReference>
<sequence>MLQASHLHYAYPEAGRTHTVLRDVSLSLQAGEHVALVGSSGSGKSTLLNLLGGIDVPASGEIQLAGQPFSRLREPELTLFRRQHIGFIYQQFNLIPTLTVAENIVLPLMLLGVEAAEQQRRLQHWLAAVQLPTRGAAFPDQLSGGEQQRVAIARALIHQPALVLADEPTGNLDAKTGALVLDLLFSLAWAAQQTLLVVTHSKAVAERAGRIVVMADGALQSGAQALAW</sequence>
<comment type="caution">
    <text evidence="6">The sequence shown here is derived from an EMBL/GenBank/DDBJ whole genome shotgun (WGS) entry which is preliminary data.</text>
</comment>
<dbReference type="PROSITE" id="PS00211">
    <property type="entry name" value="ABC_TRANSPORTER_1"/>
    <property type="match status" value="1"/>
</dbReference>
<dbReference type="InterPro" id="IPR003439">
    <property type="entry name" value="ABC_transporter-like_ATP-bd"/>
</dbReference>
<dbReference type="PROSITE" id="PS50893">
    <property type="entry name" value="ABC_TRANSPORTER_2"/>
    <property type="match status" value="1"/>
</dbReference>
<keyword evidence="2" id="KW-0547">Nucleotide-binding</keyword>
<dbReference type="InterPro" id="IPR017871">
    <property type="entry name" value="ABC_transporter-like_CS"/>
</dbReference>
<dbReference type="FunFam" id="3.40.50.300:FF:000032">
    <property type="entry name" value="Export ABC transporter ATP-binding protein"/>
    <property type="match status" value="1"/>
</dbReference>
<evidence type="ECO:0000256" key="1">
    <source>
        <dbReference type="ARBA" id="ARBA00022448"/>
    </source>
</evidence>
<evidence type="ECO:0000259" key="5">
    <source>
        <dbReference type="PROSITE" id="PS50893"/>
    </source>
</evidence>
<evidence type="ECO:0000313" key="7">
    <source>
        <dbReference type="Proteomes" id="UP000192491"/>
    </source>
</evidence>
<dbReference type="InterPro" id="IPR015854">
    <property type="entry name" value="ABC_transpr_LolD-like"/>
</dbReference>
<dbReference type="Gene3D" id="3.40.50.300">
    <property type="entry name" value="P-loop containing nucleotide triphosphate hydrolases"/>
    <property type="match status" value="1"/>
</dbReference>
<comment type="similarity">
    <text evidence="4">Belongs to the ABC transporter superfamily. Macrolide exporter (TC 3.A.1.122) family.</text>
</comment>
<name>A0A1Y1QPV6_9GAMM</name>
<dbReference type="GO" id="GO:0016887">
    <property type="term" value="F:ATP hydrolysis activity"/>
    <property type="evidence" value="ECO:0007669"/>
    <property type="project" value="InterPro"/>
</dbReference>
<dbReference type="PANTHER" id="PTHR24220:SF685">
    <property type="entry name" value="ABC TRANSPORTER RELATED"/>
    <property type="match status" value="1"/>
</dbReference>
<dbReference type="Proteomes" id="UP000192491">
    <property type="component" value="Unassembled WGS sequence"/>
</dbReference>
<gene>
    <name evidence="6" type="ORF">BWK73_19985</name>
</gene>
<proteinExistence type="inferred from homology"/>
<accession>A0A1Y1QPV6</accession>
<organism evidence="6 7">
    <name type="scientific">Thiothrix lacustris</name>
    <dbReference type="NCBI Taxonomy" id="525917"/>
    <lineage>
        <taxon>Bacteria</taxon>
        <taxon>Pseudomonadati</taxon>
        <taxon>Pseudomonadota</taxon>
        <taxon>Gammaproteobacteria</taxon>
        <taxon>Thiotrichales</taxon>
        <taxon>Thiotrichaceae</taxon>
        <taxon>Thiothrix</taxon>
    </lineage>
</organism>
<dbReference type="GO" id="GO:0022857">
    <property type="term" value="F:transmembrane transporter activity"/>
    <property type="evidence" value="ECO:0007669"/>
    <property type="project" value="TreeGrafter"/>
</dbReference>
<reference evidence="6 7" key="1">
    <citation type="submission" date="2017-01" db="EMBL/GenBank/DDBJ databases">
        <title>Novel large sulfur bacteria in the metagenomes of groundwater-fed chemosynthetic microbial mats in the Lake Huron basin.</title>
        <authorList>
            <person name="Sharrar A.M."/>
            <person name="Flood B.E."/>
            <person name="Bailey J.V."/>
            <person name="Jones D.S."/>
            <person name="Biddanda B."/>
            <person name="Ruberg S.A."/>
            <person name="Marcus D.N."/>
            <person name="Dick G.J."/>
        </authorList>
    </citation>
    <scope>NUCLEOTIDE SEQUENCE [LARGE SCALE GENOMIC DNA]</scope>
    <source>
        <strain evidence="6">A8</strain>
    </source>
</reference>
<keyword evidence="1" id="KW-0813">Transport</keyword>
<protein>
    <submittedName>
        <fullName evidence="6">ABC transporter ATP-binding protein</fullName>
    </submittedName>
</protein>
<dbReference type="InterPro" id="IPR027417">
    <property type="entry name" value="P-loop_NTPase"/>
</dbReference>
<evidence type="ECO:0000256" key="3">
    <source>
        <dbReference type="ARBA" id="ARBA00022840"/>
    </source>
</evidence>
<dbReference type="InterPro" id="IPR003593">
    <property type="entry name" value="AAA+_ATPase"/>
</dbReference>
<dbReference type="EMBL" id="MTEJ01000110">
    <property type="protein sequence ID" value="OQX10572.1"/>
    <property type="molecule type" value="Genomic_DNA"/>
</dbReference>
<feature type="domain" description="ABC transporter" evidence="5">
    <location>
        <begin position="2"/>
        <end position="227"/>
    </location>
</feature>
<evidence type="ECO:0000313" key="6">
    <source>
        <dbReference type="EMBL" id="OQX10572.1"/>
    </source>
</evidence>
<evidence type="ECO:0000256" key="4">
    <source>
        <dbReference type="ARBA" id="ARBA00038388"/>
    </source>
</evidence>
<dbReference type="GO" id="GO:0005524">
    <property type="term" value="F:ATP binding"/>
    <property type="evidence" value="ECO:0007669"/>
    <property type="project" value="UniProtKB-KW"/>
</dbReference>
<dbReference type="PANTHER" id="PTHR24220">
    <property type="entry name" value="IMPORT ATP-BINDING PROTEIN"/>
    <property type="match status" value="1"/>
</dbReference>
<dbReference type="AlphaFoldDB" id="A0A1Y1QPV6"/>
<evidence type="ECO:0000256" key="2">
    <source>
        <dbReference type="ARBA" id="ARBA00022741"/>
    </source>
</evidence>
<dbReference type="Pfam" id="PF00005">
    <property type="entry name" value="ABC_tran"/>
    <property type="match status" value="1"/>
</dbReference>
<dbReference type="GO" id="GO:1902495">
    <property type="term" value="C:transmembrane transporter complex"/>
    <property type="evidence" value="ECO:0007669"/>
    <property type="project" value="UniProtKB-ARBA"/>
</dbReference>
<dbReference type="GO" id="GO:0005886">
    <property type="term" value="C:plasma membrane"/>
    <property type="evidence" value="ECO:0007669"/>
    <property type="project" value="TreeGrafter"/>
</dbReference>
<dbReference type="InterPro" id="IPR017911">
    <property type="entry name" value="MacB-like_ATP-bd"/>
</dbReference>
<dbReference type="SMART" id="SM00382">
    <property type="entry name" value="AAA"/>
    <property type="match status" value="1"/>
</dbReference>
<dbReference type="SUPFAM" id="SSF52540">
    <property type="entry name" value="P-loop containing nucleoside triphosphate hydrolases"/>
    <property type="match status" value="1"/>
</dbReference>